<keyword evidence="5" id="KW-1185">Reference proteome</keyword>
<dbReference type="OrthoDB" id="6435506at2759"/>
<gene>
    <name evidence="3" type="ORF">AVEN_135812_1</name>
    <name evidence="4" type="ORF">AVEN_171687_1</name>
    <name evidence="1" type="ORF">AVEN_64655_1</name>
    <name evidence="2" type="ORF">AVEN_65814_1</name>
</gene>
<reference evidence="3 5" key="1">
    <citation type="journal article" date="2019" name="Sci. Rep.">
        <title>Orb-weaving spider Araneus ventricosus genome elucidates the spidroin gene catalogue.</title>
        <authorList>
            <person name="Kono N."/>
            <person name="Nakamura H."/>
            <person name="Ohtoshi R."/>
            <person name="Moran D.A.P."/>
            <person name="Shinohara A."/>
            <person name="Yoshida Y."/>
            <person name="Fujiwara M."/>
            <person name="Mori M."/>
            <person name="Tomita M."/>
            <person name="Arakawa K."/>
        </authorList>
    </citation>
    <scope>NUCLEOTIDE SEQUENCE [LARGE SCALE GENOMIC DNA]</scope>
</reference>
<proteinExistence type="predicted"/>
<accession>A0A4Y2T2F6</accession>
<dbReference type="AlphaFoldDB" id="A0A4Y2T2F6"/>
<evidence type="ECO:0000313" key="4">
    <source>
        <dbReference type="EMBL" id="GBN93318.1"/>
    </source>
</evidence>
<evidence type="ECO:0000313" key="2">
    <source>
        <dbReference type="EMBL" id="GBN92109.1"/>
    </source>
</evidence>
<comment type="caution">
    <text evidence="3">The sequence shown here is derived from an EMBL/GenBank/DDBJ whole genome shotgun (WGS) entry which is preliminary data.</text>
</comment>
<dbReference type="Proteomes" id="UP000499080">
    <property type="component" value="Unassembled WGS sequence"/>
</dbReference>
<organism evidence="3 5">
    <name type="scientific">Araneus ventricosus</name>
    <name type="common">Orbweaver spider</name>
    <name type="synonym">Epeira ventricosa</name>
    <dbReference type="NCBI Taxonomy" id="182803"/>
    <lineage>
        <taxon>Eukaryota</taxon>
        <taxon>Metazoa</taxon>
        <taxon>Ecdysozoa</taxon>
        <taxon>Arthropoda</taxon>
        <taxon>Chelicerata</taxon>
        <taxon>Arachnida</taxon>
        <taxon>Araneae</taxon>
        <taxon>Araneomorphae</taxon>
        <taxon>Entelegynae</taxon>
        <taxon>Araneoidea</taxon>
        <taxon>Araneidae</taxon>
        <taxon>Araneus</taxon>
    </lineage>
</organism>
<protein>
    <submittedName>
        <fullName evidence="3">Uncharacterized protein</fullName>
    </submittedName>
</protein>
<dbReference type="EMBL" id="BGPR01024209">
    <property type="protein sequence ID" value="GBN92086.1"/>
    <property type="molecule type" value="Genomic_DNA"/>
</dbReference>
<evidence type="ECO:0000313" key="1">
    <source>
        <dbReference type="EMBL" id="GBN92086.1"/>
    </source>
</evidence>
<dbReference type="EMBL" id="BGPR01024888">
    <property type="protein sequence ID" value="GBN93318.1"/>
    <property type="molecule type" value="Genomic_DNA"/>
</dbReference>
<dbReference type="EMBL" id="BGPR01024222">
    <property type="protein sequence ID" value="GBN92109.1"/>
    <property type="molecule type" value="Genomic_DNA"/>
</dbReference>
<evidence type="ECO:0000313" key="3">
    <source>
        <dbReference type="EMBL" id="GBN93315.1"/>
    </source>
</evidence>
<sequence>MNVFPKEAPVYGGGKIIVELYNELPREGANYYLVFKGSQQRHTVCAIPTWNNNFLQLSAAIPSLTYSKFLLESPSPEAETLAPGSVNICGIVTLVDVTYLLILDTYRGKNIEEFIITLFF</sequence>
<name>A0A4Y2T2F6_ARAVE</name>
<evidence type="ECO:0000313" key="5">
    <source>
        <dbReference type="Proteomes" id="UP000499080"/>
    </source>
</evidence>
<dbReference type="EMBL" id="BGPR01024887">
    <property type="protein sequence ID" value="GBN93315.1"/>
    <property type="molecule type" value="Genomic_DNA"/>
</dbReference>